<name>A0AAV1E440_OLDCO</name>
<evidence type="ECO:0000313" key="2">
    <source>
        <dbReference type="EMBL" id="CAI9114950.1"/>
    </source>
</evidence>
<gene>
    <name evidence="2" type="ORF">OLC1_LOCUS21567</name>
</gene>
<evidence type="ECO:0000256" key="1">
    <source>
        <dbReference type="SAM" id="MobiDB-lite"/>
    </source>
</evidence>
<feature type="non-terminal residue" evidence="2">
    <location>
        <position position="1"/>
    </location>
</feature>
<evidence type="ECO:0000313" key="3">
    <source>
        <dbReference type="Proteomes" id="UP001161247"/>
    </source>
</evidence>
<feature type="region of interest" description="Disordered" evidence="1">
    <location>
        <begin position="1"/>
        <end position="32"/>
    </location>
</feature>
<dbReference type="AlphaFoldDB" id="A0AAV1E440"/>
<accession>A0AAV1E440</accession>
<protein>
    <submittedName>
        <fullName evidence="2">OLC1v1015777C1</fullName>
    </submittedName>
</protein>
<organism evidence="2 3">
    <name type="scientific">Oldenlandia corymbosa var. corymbosa</name>
    <dbReference type="NCBI Taxonomy" id="529605"/>
    <lineage>
        <taxon>Eukaryota</taxon>
        <taxon>Viridiplantae</taxon>
        <taxon>Streptophyta</taxon>
        <taxon>Embryophyta</taxon>
        <taxon>Tracheophyta</taxon>
        <taxon>Spermatophyta</taxon>
        <taxon>Magnoliopsida</taxon>
        <taxon>eudicotyledons</taxon>
        <taxon>Gunneridae</taxon>
        <taxon>Pentapetalae</taxon>
        <taxon>asterids</taxon>
        <taxon>lamiids</taxon>
        <taxon>Gentianales</taxon>
        <taxon>Rubiaceae</taxon>
        <taxon>Rubioideae</taxon>
        <taxon>Spermacoceae</taxon>
        <taxon>Hedyotis-Oldenlandia complex</taxon>
        <taxon>Oldenlandia</taxon>
    </lineage>
</organism>
<feature type="compositionally biased region" description="Polar residues" evidence="1">
    <location>
        <begin position="1"/>
        <end position="22"/>
    </location>
</feature>
<proteinExistence type="predicted"/>
<reference evidence="2" key="1">
    <citation type="submission" date="2023-03" db="EMBL/GenBank/DDBJ databases">
        <authorList>
            <person name="Julca I."/>
        </authorList>
    </citation>
    <scope>NUCLEOTIDE SEQUENCE</scope>
</reference>
<dbReference type="EMBL" id="OX459125">
    <property type="protein sequence ID" value="CAI9114950.1"/>
    <property type="molecule type" value="Genomic_DNA"/>
</dbReference>
<sequence>AATEESSSTNEVPQEGNTSSGKESGRDNPADQEVWSSANLTDVVNDLKLMSDNSLEGSRILKRSFLAHLSVDL</sequence>
<dbReference type="Proteomes" id="UP001161247">
    <property type="component" value="Chromosome 8"/>
</dbReference>
<keyword evidence="3" id="KW-1185">Reference proteome</keyword>